<keyword evidence="6 9" id="KW-1133">Transmembrane helix</keyword>
<comment type="similarity">
    <text evidence="8">Belongs to the TRAP transporter small permease family.</text>
</comment>
<dbReference type="InterPro" id="IPR007387">
    <property type="entry name" value="TRAP_DctQ"/>
</dbReference>
<sequence length="165" mass="18661">MEKLVKRIIRKMEYGERLVTSVIFCSMMAVVTAQIVMRYLFNSPLLWSEEFARYVYVWLVFIGSAYCVTQDKHVAVTLVTDRMPSMVRKGVKIVCNLLVAAALIYMLPHAFQYVRKQSGLLSGCMQIPMSCVFAAVPVGYTLIVIHMLLQTILIVKGTPEKEVCG</sequence>
<evidence type="ECO:0000256" key="6">
    <source>
        <dbReference type="ARBA" id="ARBA00022989"/>
    </source>
</evidence>
<dbReference type="PANTHER" id="PTHR35011:SF2">
    <property type="entry name" value="2,3-DIKETO-L-GULONATE TRAP TRANSPORTER SMALL PERMEASE PROTEIN YIAM"/>
    <property type="match status" value="1"/>
</dbReference>
<keyword evidence="2" id="KW-0813">Transport</keyword>
<keyword evidence="5 9" id="KW-0812">Transmembrane</keyword>
<keyword evidence="4" id="KW-0997">Cell inner membrane</keyword>
<evidence type="ECO:0000313" key="11">
    <source>
        <dbReference type="EMBL" id="KMW12951.1"/>
    </source>
</evidence>
<reference evidence="11 12" key="1">
    <citation type="submission" date="2011-04" db="EMBL/GenBank/DDBJ databases">
        <title>The Genome Sequence of Clostridium citroniae WAL-19142.</title>
        <authorList>
            <consortium name="The Broad Institute Genome Sequencing Platform"/>
            <person name="Earl A."/>
            <person name="Ward D."/>
            <person name="Feldgarden M."/>
            <person name="Gevers D."/>
            <person name="Warren Y.A."/>
            <person name="Tyrrell K.L."/>
            <person name="Citron D.M."/>
            <person name="Goldstein E.J."/>
            <person name="Daigneault M."/>
            <person name="Allen-Vercoe E."/>
            <person name="Young S.K."/>
            <person name="Zeng Q."/>
            <person name="Gargeya S."/>
            <person name="Fitzgerald M."/>
            <person name="Haas B."/>
            <person name="Abouelleil A."/>
            <person name="Alvarado L."/>
            <person name="Arachchi H.M."/>
            <person name="Berlin A."/>
            <person name="Brown A."/>
            <person name="Chapman S.B."/>
            <person name="Chen Z."/>
            <person name="Dunbar C."/>
            <person name="Freedman E."/>
            <person name="Gearin G."/>
            <person name="Gellesch M."/>
            <person name="Goldberg J."/>
            <person name="Griggs A."/>
            <person name="Gujja S."/>
            <person name="Heilman E.R."/>
            <person name="Heiman D."/>
            <person name="Howarth C."/>
            <person name="Larson L."/>
            <person name="Lui A."/>
            <person name="MacDonald P.J."/>
            <person name="Mehta T."/>
            <person name="Montmayeur A."/>
            <person name="Murphy C."/>
            <person name="Neiman D."/>
            <person name="Pearson M."/>
            <person name="Priest M."/>
            <person name="Roberts A."/>
            <person name="Saif S."/>
            <person name="Shea T."/>
            <person name="Shenoy N."/>
            <person name="Sisk P."/>
            <person name="Stolte C."/>
            <person name="Sykes S."/>
            <person name="White J."/>
            <person name="Yandava C."/>
            <person name="Wortman J."/>
            <person name="Nusbaum C."/>
            <person name="Birren B."/>
        </authorList>
    </citation>
    <scope>NUCLEOTIDE SEQUENCE [LARGE SCALE GENOMIC DNA]</scope>
    <source>
        <strain evidence="11 12">WAL-19142</strain>
    </source>
</reference>
<evidence type="ECO:0000256" key="7">
    <source>
        <dbReference type="ARBA" id="ARBA00023136"/>
    </source>
</evidence>
<evidence type="ECO:0000259" key="10">
    <source>
        <dbReference type="Pfam" id="PF04290"/>
    </source>
</evidence>
<dbReference type="Pfam" id="PF04290">
    <property type="entry name" value="DctQ"/>
    <property type="match status" value="1"/>
</dbReference>
<dbReference type="RefSeq" id="WP_007870524.1">
    <property type="nucleotide sequence ID" value="NZ_KQ235885.1"/>
</dbReference>
<feature type="domain" description="Tripartite ATP-independent periplasmic transporters DctQ component" evidence="10">
    <location>
        <begin position="27"/>
        <end position="155"/>
    </location>
</feature>
<dbReference type="AlphaFoldDB" id="A0A0J9BLD3"/>
<dbReference type="GO" id="GO:0005886">
    <property type="term" value="C:plasma membrane"/>
    <property type="evidence" value="ECO:0007669"/>
    <property type="project" value="UniProtKB-SubCell"/>
</dbReference>
<evidence type="ECO:0000256" key="5">
    <source>
        <dbReference type="ARBA" id="ARBA00022692"/>
    </source>
</evidence>
<keyword evidence="7 9" id="KW-0472">Membrane</keyword>
<organism evidence="11 12">
    <name type="scientific">[Clostridium] citroniae WAL-19142</name>
    <dbReference type="NCBI Taxonomy" id="742734"/>
    <lineage>
        <taxon>Bacteria</taxon>
        <taxon>Bacillati</taxon>
        <taxon>Bacillota</taxon>
        <taxon>Clostridia</taxon>
        <taxon>Lachnospirales</taxon>
        <taxon>Lachnospiraceae</taxon>
        <taxon>Enterocloster</taxon>
    </lineage>
</organism>
<comment type="caution">
    <text evidence="11">The sequence shown here is derived from an EMBL/GenBank/DDBJ whole genome shotgun (WGS) entry which is preliminary data.</text>
</comment>
<dbReference type="GeneID" id="93164910"/>
<feature type="transmembrane region" description="Helical" evidence="9">
    <location>
        <begin position="127"/>
        <end position="149"/>
    </location>
</feature>
<evidence type="ECO:0000256" key="2">
    <source>
        <dbReference type="ARBA" id="ARBA00022448"/>
    </source>
</evidence>
<evidence type="ECO:0000256" key="8">
    <source>
        <dbReference type="ARBA" id="ARBA00038436"/>
    </source>
</evidence>
<name>A0A0J9BLD3_9FIRM</name>
<feature type="transmembrane region" description="Helical" evidence="9">
    <location>
        <begin position="21"/>
        <end position="41"/>
    </location>
</feature>
<dbReference type="OrthoDB" id="9814265at2"/>
<evidence type="ECO:0000256" key="3">
    <source>
        <dbReference type="ARBA" id="ARBA00022475"/>
    </source>
</evidence>
<gene>
    <name evidence="11" type="ORF">HMPREF9470_05123</name>
</gene>
<evidence type="ECO:0000313" key="12">
    <source>
        <dbReference type="Proteomes" id="UP000037392"/>
    </source>
</evidence>
<dbReference type="GO" id="GO:0015740">
    <property type="term" value="P:C4-dicarboxylate transport"/>
    <property type="evidence" value="ECO:0007669"/>
    <property type="project" value="TreeGrafter"/>
</dbReference>
<comment type="subcellular location">
    <subcellularLocation>
        <location evidence="1">Cell inner membrane</location>
        <topology evidence="1">Multi-pass membrane protein</topology>
    </subcellularLocation>
</comment>
<dbReference type="GO" id="GO:0022857">
    <property type="term" value="F:transmembrane transporter activity"/>
    <property type="evidence" value="ECO:0007669"/>
    <property type="project" value="TreeGrafter"/>
</dbReference>
<keyword evidence="3" id="KW-1003">Cell membrane</keyword>
<accession>A0A0J9BLD3</accession>
<protein>
    <recommendedName>
        <fullName evidence="10">Tripartite ATP-independent periplasmic transporters DctQ component domain-containing protein</fullName>
    </recommendedName>
</protein>
<feature type="transmembrane region" description="Helical" evidence="9">
    <location>
        <begin position="53"/>
        <end position="69"/>
    </location>
</feature>
<proteinExistence type="inferred from homology"/>
<dbReference type="EMBL" id="ADLK01000047">
    <property type="protein sequence ID" value="KMW12951.1"/>
    <property type="molecule type" value="Genomic_DNA"/>
</dbReference>
<feature type="transmembrane region" description="Helical" evidence="9">
    <location>
        <begin position="90"/>
        <end position="107"/>
    </location>
</feature>
<dbReference type="InterPro" id="IPR055348">
    <property type="entry name" value="DctQ"/>
</dbReference>
<dbReference type="PANTHER" id="PTHR35011">
    <property type="entry name" value="2,3-DIKETO-L-GULONATE TRAP TRANSPORTER SMALL PERMEASE PROTEIN YIAM"/>
    <property type="match status" value="1"/>
</dbReference>
<evidence type="ECO:0000256" key="4">
    <source>
        <dbReference type="ARBA" id="ARBA00022519"/>
    </source>
</evidence>
<evidence type="ECO:0000256" key="9">
    <source>
        <dbReference type="SAM" id="Phobius"/>
    </source>
</evidence>
<dbReference type="Proteomes" id="UP000037392">
    <property type="component" value="Unassembled WGS sequence"/>
</dbReference>
<dbReference type="PATRIC" id="fig|742734.4.peg.5482"/>
<evidence type="ECO:0000256" key="1">
    <source>
        <dbReference type="ARBA" id="ARBA00004429"/>
    </source>
</evidence>